<evidence type="ECO:0000313" key="1">
    <source>
        <dbReference type="EMBL" id="SAL50114.1"/>
    </source>
</evidence>
<dbReference type="AlphaFoldDB" id="A0A158I0H5"/>
<sequence length="106" mass="12077">MNDLKSFTYIHDWYIDILAVTDDGDSLTLGLKLDDRRATVTFAETTRCVIEHYGLLNIVYDIKFLEPGTPRYDQALKALEKSDRFSEKEPIHLALVAATVGVENDR</sequence>
<keyword evidence="2" id="KW-1185">Reference proteome</keyword>
<dbReference type="OrthoDB" id="9104104at2"/>
<name>A0A158I0H5_9BURK</name>
<organism evidence="1 2">
    <name type="scientific">Caballeronia terrestris</name>
    <dbReference type="NCBI Taxonomy" id="1226301"/>
    <lineage>
        <taxon>Bacteria</taxon>
        <taxon>Pseudomonadati</taxon>
        <taxon>Pseudomonadota</taxon>
        <taxon>Betaproteobacteria</taxon>
        <taxon>Burkholderiales</taxon>
        <taxon>Burkholderiaceae</taxon>
        <taxon>Caballeronia</taxon>
    </lineage>
</organism>
<protein>
    <submittedName>
        <fullName evidence="1">Uncharacterized protein</fullName>
    </submittedName>
</protein>
<reference evidence="1" key="1">
    <citation type="submission" date="2016-01" db="EMBL/GenBank/DDBJ databases">
        <authorList>
            <person name="Peeters C."/>
        </authorList>
    </citation>
    <scope>NUCLEOTIDE SEQUENCE [LARGE SCALE GENOMIC DNA]</scope>
    <source>
        <strain evidence="1">LMG 22937</strain>
    </source>
</reference>
<comment type="caution">
    <text evidence="1">The sequence shown here is derived from an EMBL/GenBank/DDBJ whole genome shotgun (WGS) entry which is preliminary data.</text>
</comment>
<dbReference type="RefSeq" id="WP_087656344.1">
    <property type="nucleotide sequence ID" value="NZ_FCOL02000010.1"/>
</dbReference>
<dbReference type="EMBL" id="FCOL02000010">
    <property type="protein sequence ID" value="SAL50114.1"/>
    <property type="molecule type" value="Genomic_DNA"/>
</dbReference>
<dbReference type="Proteomes" id="UP000054925">
    <property type="component" value="Unassembled WGS sequence"/>
</dbReference>
<proteinExistence type="predicted"/>
<evidence type="ECO:0000313" key="2">
    <source>
        <dbReference type="Proteomes" id="UP000054925"/>
    </source>
</evidence>
<accession>A0A158I0H5</accession>
<gene>
    <name evidence="1" type="ORF">AWB67_02302</name>
</gene>